<evidence type="ECO:0000313" key="3">
    <source>
        <dbReference type="Proteomes" id="UP001500724"/>
    </source>
</evidence>
<comment type="caution">
    <text evidence="2">The sequence shown here is derived from an EMBL/GenBank/DDBJ whole genome shotgun (WGS) entry which is preliminary data.</text>
</comment>
<evidence type="ECO:0000259" key="1">
    <source>
        <dbReference type="Pfam" id="PF13032"/>
    </source>
</evidence>
<accession>A0ABP3SYX4</accession>
<dbReference type="InterPro" id="IPR024996">
    <property type="entry name" value="RNaseH_pPIWI_RE"/>
</dbReference>
<evidence type="ECO:0000313" key="2">
    <source>
        <dbReference type="EMBL" id="GAA0670230.1"/>
    </source>
</evidence>
<sequence length="71" mass="7776">MGAPFHAMTRTEYVVAHFGGWREEQLAGLAARISEQAAMWDGRTNLPAPLHLAKSADEKHPGFVDQEGVSE</sequence>
<feature type="domain" description="pPIWI-RE RNaseH" evidence="1">
    <location>
        <begin position="2"/>
        <end position="61"/>
    </location>
</feature>
<reference evidence="3" key="1">
    <citation type="journal article" date="2019" name="Int. J. Syst. Evol. Microbiol.">
        <title>The Global Catalogue of Microorganisms (GCM) 10K type strain sequencing project: providing services to taxonomists for standard genome sequencing and annotation.</title>
        <authorList>
            <consortium name="The Broad Institute Genomics Platform"/>
            <consortium name="The Broad Institute Genome Sequencing Center for Infectious Disease"/>
            <person name="Wu L."/>
            <person name="Ma J."/>
        </authorList>
    </citation>
    <scope>NUCLEOTIDE SEQUENCE [LARGE SCALE GENOMIC DNA]</scope>
    <source>
        <strain evidence="3">JCM 10367</strain>
    </source>
</reference>
<protein>
    <recommendedName>
        <fullName evidence="1">pPIWI-RE RNaseH domain-containing protein</fullName>
    </recommendedName>
</protein>
<name>A0ABP3SYX4_9ACTN</name>
<gene>
    <name evidence="2" type="ORF">GCM10009535_57520</name>
</gene>
<proteinExistence type="predicted"/>
<dbReference type="Pfam" id="PF13032">
    <property type="entry name" value="RNaseH_pPIWI_RE"/>
    <property type="match status" value="1"/>
</dbReference>
<keyword evidence="3" id="KW-1185">Reference proteome</keyword>
<dbReference type="Proteomes" id="UP001500724">
    <property type="component" value="Unassembled WGS sequence"/>
</dbReference>
<organism evidence="2 3">
    <name type="scientific">Streptomyces thermocarboxydovorans</name>
    <dbReference type="NCBI Taxonomy" id="59298"/>
    <lineage>
        <taxon>Bacteria</taxon>
        <taxon>Bacillati</taxon>
        <taxon>Actinomycetota</taxon>
        <taxon>Actinomycetes</taxon>
        <taxon>Kitasatosporales</taxon>
        <taxon>Streptomycetaceae</taxon>
        <taxon>Streptomyces</taxon>
    </lineage>
</organism>
<dbReference type="EMBL" id="BAAAGU010000092">
    <property type="protein sequence ID" value="GAA0670230.1"/>
    <property type="molecule type" value="Genomic_DNA"/>
</dbReference>